<keyword evidence="3" id="KW-0812">Transmembrane</keyword>
<feature type="transmembrane region" description="Helical" evidence="3">
    <location>
        <begin position="7"/>
        <end position="28"/>
    </location>
</feature>
<keyword evidence="2 3" id="KW-0472">Membrane</keyword>
<reference evidence="4 5" key="1">
    <citation type="submission" date="2012-06" db="EMBL/GenBank/DDBJ databases">
        <title>Finished chromosome of genome of Crinalium epipsammum PCC 9333.</title>
        <authorList>
            <consortium name="US DOE Joint Genome Institute"/>
            <person name="Gugger M."/>
            <person name="Coursin T."/>
            <person name="Rippka R."/>
            <person name="Tandeau De Marsac N."/>
            <person name="Huntemann M."/>
            <person name="Wei C.-L."/>
            <person name="Han J."/>
            <person name="Detter J.C."/>
            <person name="Han C."/>
            <person name="Tapia R."/>
            <person name="Davenport K."/>
            <person name="Daligault H."/>
            <person name="Erkkila T."/>
            <person name="Gu W."/>
            <person name="Munk A.C.C."/>
            <person name="Teshima H."/>
            <person name="Xu Y."/>
            <person name="Chain P."/>
            <person name="Chen A."/>
            <person name="Krypides N."/>
            <person name="Mavromatis K."/>
            <person name="Markowitz V."/>
            <person name="Szeto E."/>
            <person name="Ivanova N."/>
            <person name="Mikhailova N."/>
            <person name="Ovchinnikova G."/>
            <person name="Pagani I."/>
            <person name="Pati A."/>
            <person name="Goodwin L."/>
            <person name="Peters L."/>
            <person name="Pitluck S."/>
            <person name="Woyke T."/>
            <person name="Kerfeld C."/>
        </authorList>
    </citation>
    <scope>NUCLEOTIDE SEQUENCE [LARGE SCALE GENOMIC DNA]</scope>
    <source>
        <strain evidence="4 5">PCC 9333</strain>
    </source>
</reference>
<dbReference type="RefSeq" id="WP_015204011.1">
    <property type="nucleotide sequence ID" value="NC_019753.1"/>
</dbReference>
<dbReference type="KEGG" id="cep:Cri9333_3064"/>
<dbReference type="STRING" id="1173022.Cri9333_3064"/>
<keyword evidence="3" id="KW-1133">Transmembrane helix</keyword>
<dbReference type="EMBL" id="CP003620">
    <property type="protein sequence ID" value="AFZ13903.1"/>
    <property type="molecule type" value="Genomic_DNA"/>
</dbReference>
<sequence>MSVPNEILWAIIGLLLTIGGNFLEAYIINFPWSWSQQGVNTHSVGVTYQIGAVLLVGCLGGKNAGALSQIAYLVIGLMGFQVFDRGGGLEYFQQPTFGYLLGFIPGAWVCGYLAFRRQPKLEFLALSCFFGLLSIHLAGLSYLIISQLLNWKVNYGLSLFQGIINYSFYPLPGQFVVVCAVTVIAFTLRKLMFY</sequence>
<comment type="similarity">
    <text evidence="1 2">Belongs to the BioY family.</text>
</comment>
<keyword evidence="5" id="KW-1185">Reference proteome</keyword>
<dbReference type="AlphaFoldDB" id="K9W0K0"/>
<feature type="transmembrane region" description="Helical" evidence="3">
    <location>
        <begin position="124"/>
        <end position="149"/>
    </location>
</feature>
<feature type="transmembrane region" description="Helical" evidence="3">
    <location>
        <begin position="169"/>
        <end position="188"/>
    </location>
</feature>
<dbReference type="OrthoDB" id="9803495at2"/>
<dbReference type="InterPro" id="IPR003784">
    <property type="entry name" value="BioY"/>
</dbReference>
<keyword evidence="2" id="KW-0813">Transport</keyword>
<comment type="subcellular location">
    <subcellularLocation>
        <location evidence="2">Cell membrane</location>
        <topology evidence="2">Multi-pass membrane protein</topology>
    </subcellularLocation>
</comment>
<dbReference type="GO" id="GO:0005886">
    <property type="term" value="C:plasma membrane"/>
    <property type="evidence" value="ECO:0007669"/>
    <property type="project" value="UniProtKB-SubCell"/>
</dbReference>
<evidence type="ECO:0000256" key="2">
    <source>
        <dbReference type="PIRNR" id="PIRNR016661"/>
    </source>
</evidence>
<dbReference type="Proteomes" id="UP000010472">
    <property type="component" value="Chromosome"/>
</dbReference>
<evidence type="ECO:0000256" key="3">
    <source>
        <dbReference type="SAM" id="Phobius"/>
    </source>
</evidence>
<dbReference type="Pfam" id="PF02632">
    <property type="entry name" value="BioY"/>
    <property type="match status" value="1"/>
</dbReference>
<feature type="transmembrane region" description="Helical" evidence="3">
    <location>
        <begin position="40"/>
        <end position="59"/>
    </location>
</feature>
<accession>K9W0K0</accession>
<dbReference type="PANTHER" id="PTHR34295:SF1">
    <property type="entry name" value="BIOTIN TRANSPORTER BIOY"/>
    <property type="match status" value="1"/>
</dbReference>
<dbReference type="HOGENOM" id="CLU_077931_4_0_3"/>
<organism evidence="4 5">
    <name type="scientific">Crinalium epipsammum PCC 9333</name>
    <dbReference type="NCBI Taxonomy" id="1173022"/>
    <lineage>
        <taxon>Bacteria</taxon>
        <taxon>Bacillati</taxon>
        <taxon>Cyanobacteriota</taxon>
        <taxon>Cyanophyceae</taxon>
        <taxon>Gomontiellales</taxon>
        <taxon>Gomontiellaceae</taxon>
        <taxon>Crinalium</taxon>
    </lineage>
</organism>
<evidence type="ECO:0000313" key="5">
    <source>
        <dbReference type="Proteomes" id="UP000010472"/>
    </source>
</evidence>
<dbReference type="Gene3D" id="1.10.1760.20">
    <property type="match status" value="1"/>
</dbReference>
<dbReference type="GO" id="GO:0015225">
    <property type="term" value="F:biotin transmembrane transporter activity"/>
    <property type="evidence" value="ECO:0007669"/>
    <property type="project" value="UniProtKB-UniRule"/>
</dbReference>
<dbReference type="PANTHER" id="PTHR34295">
    <property type="entry name" value="BIOTIN TRANSPORTER BIOY"/>
    <property type="match status" value="1"/>
</dbReference>
<dbReference type="PIRSF" id="PIRSF016661">
    <property type="entry name" value="BioY"/>
    <property type="match status" value="1"/>
</dbReference>
<dbReference type="PATRIC" id="fig|1173022.3.peg.3318"/>
<dbReference type="eggNOG" id="COG1268">
    <property type="taxonomic scope" value="Bacteria"/>
</dbReference>
<proteinExistence type="inferred from homology"/>
<feature type="transmembrane region" description="Helical" evidence="3">
    <location>
        <begin position="66"/>
        <end position="84"/>
    </location>
</feature>
<keyword evidence="2" id="KW-1003">Cell membrane</keyword>
<name>K9W0K0_9CYAN</name>
<feature type="transmembrane region" description="Helical" evidence="3">
    <location>
        <begin position="96"/>
        <end position="115"/>
    </location>
</feature>
<evidence type="ECO:0000256" key="1">
    <source>
        <dbReference type="ARBA" id="ARBA00010692"/>
    </source>
</evidence>
<protein>
    <recommendedName>
        <fullName evidence="2">Biotin transporter</fullName>
    </recommendedName>
</protein>
<gene>
    <name evidence="4" type="ORF">Cri9333_3064</name>
</gene>
<evidence type="ECO:0000313" key="4">
    <source>
        <dbReference type="EMBL" id="AFZ13903.1"/>
    </source>
</evidence>